<dbReference type="InterPro" id="IPR013083">
    <property type="entry name" value="Znf_RING/FYVE/PHD"/>
</dbReference>
<dbReference type="Gene3D" id="3.30.40.10">
    <property type="entry name" value="Zinc/RING finger domain, C3HC4 (zinc finger)"/>
    <property type="match status" value="1"/>
</dbReference>
<dbReference type="EC" id="2.3.2.27" evidence="5"/>
<dbReference type="InterPro" id="IPR025654">
    <property type="entry name" value="PEX2/10"/>
</dbReference>
<evidence type="ECO:0000256" key="4">
    <source>
        <dbReference type="ARBA" id="ARBA00008704"/>
    </source>
</evidence>
<evidence type="ECO:0000256" key="1">
    <source>
        <dbReference type="ARBA" id="ARBA00000900"/>
    </source>
</evidence>
<evidence type="ECO:0000256" key="7">
    <source>
        <dbReference type="ARBA" id="ARBA00022593"/>
    </source>
</evidence>
<evidence type="ECO:0000256" key="6">
    <source>
        <dbReference type="ARBA" id="ARBA00022448"/>
    </source>
</evidence>
<dbReference type="GO" id="GO:0008270">
    <property type="term" value="F:zinc ion binding"/>
    <property type="evidence" value="ECO:0007669"/>
    <property type="project" value="UniProtKB-KW"/>
</dbReference>
<evidence type="ECO:0000256" key="5">
    <source>
        <dbReference type="ARBA" id="ARBA00012483"/>
    </source>
</evidence>
<dbReference type="InterPro" id="IPR017907">
    <property type="entry name" value="Znf_RING_CS"/>
</dbReference>
<evidence type="ECO:0000256" key="13">
    <source>
        <dbReference type="ARBA" id="ARBA00022833"/>
    </source>
</evidence>
<evidence type="ECO:0000313" key="20">
    <source>
        <dbReference type="EMBL" id="RWS24318.1"/>
    </source>
</evidence>
<comment type="caution">
    <text evidence="20">The sequence shown here is derived from an EMBL/GenBank/DDBJ whole genome shotgun (WGS) entry which is preliminary data.</text>
</comment>
<keyword evidence="6" id="KW-0813">Transport</keyword>
<dbReference type="Pfam" id="PF13920">
    <property type="entry name" value="zf-C3HC4_3"/>
    <property type="match status" value="1"/>
</dbReference>
<feature type="domain" description="RING-type" evidence="19">
    <location>
        <begin position="244"/>
        <end position="282"/>
    </location>
</feature>
<comment type="catalytic activity">
    <reaction evidence="1">
        <text>S-ubiquitinyl-[E2 ubiquitin-conjugating enzyme]-L-cysteine + [acceptor protein]-L-lysine = [E2 ubiquitin-conjugating enzyme]-L-cysteine + N(6)-ubiquitinyl-[acceptor protein]-L-lysine.</text>
        <dbReference type="EC" id="2.3.2.27"/>
    </reaction>
</comment>
<keyword evidence="11 18" id="KW-0863">Zinc-finger</keyword>
<keyword evidence="21" id="KW-1185">Reference proteome</keyword>
<dbReference type="Proteomes" id="UP000288716">
    <property type="component" value="Unassembled WGS sequence"/>
</dbReference>
<dbReference type="GO" id="GO:0061630">
    <property type="term" value="F:ubiquitin protein ligase activity"/>
    <property type="evidence" value="ECO:0007669"/>
    <property type="project" value="UniProtKB-EC"/>
</dbReference>
<gene>
    <name evidence="20" type="ORF">B4U80_01220</name>
</gene>
<keyword evidence="17" id="KW-0576">Peroxisome</keyword>
<protein>
    <recommendedName>
        <fullName evidence="5">RING-type E3 ubiquitin transferase</fullName>
        <ecNumber evidence="5">2.3.2.27</ecNumber>
    </recommendedName>
</protein>
<dbReference type="InterPro" id="IPR006845">
    <property type="entry name" value="Pex_N"/>
</dbReference>
<proteinExistence type="inferred from homology"/>
<dbReference type="AlphaFoldDB" id="A0A443S9T8"/>
<keyword evidence="7" id="KW-0962">Peroxisome biogenesis</keyword>
<dbReference type="PANTHER" id="PTHR23350:SF0">
    <property type="entry name" value="PEROXISOME BIOGENESIS FACTOR 10"/>
    <property type="match status" value="1"/>
</dbReference>
<evidence type="ECO:0000256" key="17">
    <source>
        <dbReference type="ARBA" id="ARBA00023140"/>
    </source>
</evidence>
<keyword evidence="14" id="KW-0653">Protein transport</keyword>
<dbReference type="CDD" id="cd16527">
    <property type="entry name" value="RING-HC_PEX10"/>
    <property type="match status" value="1"/>
</dbReference>
<keyword evidence="9" id="KW-0812">Transmembrane</keyword>
<dbReference type="PANTHER" id="PTHR23350">
    <property type="entry name" value="PEROXISOME ASSEMBLY PROTEIN 10"/>
    <property type="match status" value="1"/>
</dbReference>
<dbReference type="PROSITE" id="PS50089">
    <property type="entry name" value="ZF_RING_2"/>
    <property type="match status" value="1"/>
</dbReference>
<keyword evidence="10" id="KW-0479">Metal-binding</keyword>
<keyword evidence="16" id="KW-0472">Membrane</keyword>
<sequence length="297" mass="34585">MKSYRISPETAALLRCVQKDEDYQRLLLSQTNQVYEKLFGLRKWLAFRKEIECISRLTYLAVTTLSGLQTLGEEYSDVVQVQGDRLIVPSIFRRIIMCFLHTSTPYLIDKTLSYLSKLVEDPNVRLKPDYLNNPEIRLNLNEFLPKFKHVVEYVNRCHLVLFYFFGTYYDLSKRVTGIKYTAIHSWLSSSSSKYLYKILGSLTMLQLVFSILFQYYSVSLIANTENDASSSVMHLEPGTPKDRCSLCLSKRKDSTTTPCGHLFCWFCICEWIQIKGECPLCRQKVQPSELVFLQNYD</sequence>
<dbReference type="STRING" id="299467.A0A443S9T8"/>
<keyword evidence="13" id="KW-0862">Zinc</keyword>
<keyword evidence="12" id="KW-0833">Ubl conjugation pathway</keyword>
<keyword evidence="15" id="KW-1133">Transmembrane helix</keyword>
<dbReference type="EMBL" id="NCKV01005033">
    <property type="protein sequence ID" value="RWS24318.1"/>
    <property type="molecule type" value="Genomic_DNA"/>
</dbReference>
<evidence type="ECO:0000256" key="11">
    <source>
        <dbReference type="ARBA" id="ARBA00022771"/>
    </source>
</evidence>
<evidence type="ECO:0000256" key="14">
    <source>
        <dbReference type="ARBA" id="ARBA00022927"/>
    </source>
</evidence>
<evidence type="ECO:0000256" key="15">
    <source>
        <dbReference type="ARBA" id="ARBA00022989"/>
    </source>
</evidence>
<evidence type="ECO:0000256" key="12">
    <source>
        <dbReference type="ARBA" id="ARBA00022786"/>
    </source>
</evidence>
<dbReference type="PROSITE" id="PS00518">
    <property type="entry name" value="ZF_RING_1"/>
    <property type="match status" value="1"/>
</dbReference>
<dbReference type="GO" id="GO:0005778">
    <property type="term" value="C:peroxisomal membrane"/>
    <property type="evidence" value="ECO:0007669"/>
    <property type="project" value="UniProtKB-SubCell"/>
</dbReference>
<evidence type="ECO:0000256" key="3">
    <source>
        <dbReference type="ARBA" id="ARBA00004906"/>
    </source>
</evidence>
<evidence type="ECO:0000256" key="18">
    <source>
        <dbReference type="PROSITE-ProRule" id="PRU00175"/>
    </source>
</evidence>
<keyword evidence="8" id="KW-0808">Transferase</keyword>
<evidence type="ECO:0000256" key="16">
    <source>
        <dbReference type="ARBA" id="ARBA00023136"/>
    </source>
</evidence>
<evidence type="ECO:0000259" key="19">
    <source>
        <dbReference type="PROSITE" id="PS50089"/>
    </source>
</evidence>
<accession>A0A443S9T8</accession>
<evidence type="ECO:0000256" key="10">
    <source>
        <dbReference type="ARBA" id="ARBA00022723"/>
    </source>
</evidence>
<evidence type="ECO:0000313" key="21">
    <source>
        <dbReference type="Proteomes" id="UP000288716"/>
    </source>
</evidence>
<evidence type="ECO:0000256" key="8">
    <source>
        <dbReference type="ARBA" id="ARBA00022679"/>
    </source>
</evidence>
<dbReference type="InterPro" id="IPR001841">
    <property type="entry name" value="Znf_RING"/>
</dbReference>
<evidence type="ECO:0000256" key="9">
    <source>
        <dbReference type="ARBA" id="ARBA00022692"/>
    </source>
</evidence>
<dbReference type="OrthoDB" id="6270329at2759"/>
<dbReference type="SMART" id="SM00184">
    <property type="entry name" value="RING"/>
    <property type="match status" value="1"/>
</dbReference>
<comment type="pathway">
    <text evidence="3">Protein modification; protein ubiquitination.</text>
</comment>
<name>A0A443S9T8_9ACAR</name>
<dbReference type="GO" id="GO:0016558">
    <property type="term" value="P:protein import into peroxisome matrix"/>
    <property type="evidence" value="ECO:0007669"/>
    <property type="project" value="InterPro"/>
</dbReference>
<evidence type="ECO:0000256" key="2">
    <source>
        <dbReference type="ARBA" id="ARBA00004585"/>
    </source>
</evidence>
<dbReference type="VEuPathDB" id="VectorBase:LDEU007722"/>
<comment type="similarity">
    <text evidence="4">Belongs to the pex2/pex10/pex12 family.</text>
</comment>
<dbReference type="Pfam" id="PF04757">
    <property type="entry name" value="Pex2_Pex12"/>
    <property type="match status" value="1"/>
</dbReference>
<comment type="subcellular location">
    <subcellularLocation>
        <location evidence="2">Peroxisome membrane</location>
        <topology evidence="2">Multi-pass membrane protein</topology>
    </subcellularLocation>
</comment>
<reference evidence="20 21" key="1">
    <citation type="journal article" date="2018" name="Gigascience">
        <title>Genomes of trombidid mites reveal novel predicted allergens and laterally-transferred genes associated with secondary metabolism.</title>
        <authorList>
            <person name="Dong X."/>
            <person name="Chaisiri K."/>
            <person name="Xia D."/>
            <person name="Armstrong S.D."/>
            <person name="Fang Y."/>
            <person name="Donnelly M.J."/>
            <person name="Kadowaki T."/>
            <person name="McGarry J.W."/>
            <person name="Darby A.C."/>
            <person name="Makepeace B.L."/>
        </authorList>
    </citation>
    <scope>NUCLEOTIDE SEQUENCE [LARGE SCALE GENOMIC DNA]</scope>
    <source>
        <strain evidence="20">UoL-UT</strain>
    </source>
</reference>
<organism evidence="20 21">
    <name type="scientific">Leptotrombidium deliense</name>
    <dbReference type="NCBI Taxonomy" id="299467"/>
    <lineage>
        <taxon>Eukaryota</taxon>
        <taxon>Metazoa</taxon>
        <taxon>Ecdysozoa</taxon>
        <taxon>Arthropoda</taxon>
        <taxon>Chelicerata</taxon>
        <taxon>Arachnida</taxon>
        <taxon>Acari</taxon>
        <taxon>Acariformes</taxon>
        <taxon>Trombidiformes</taxon>
        <taxon>Prostigmata</taxon>
        <taxon>Anystina</taxon>
        <taxon>Parasitengona</taxon>
        <taxon>Trombiculoidea</taxon>
        <taxon>Trombiculidae</taxon>
        <taxon>Leptotrombidium</taxon>
    </lineage>
</organism>
<dbReference type="SUPFAM" id="SSF57850">
    <property type="entry name" value="RING/U-box"/>
    <property type="match status" value="1"/>
</dbReference>